<sequence length="373" mass="40596">MLRFSAAGSQTRLHQATVEPSEFSVTEQYHNDLSVTFSLQQEADKMKNSIFRIALLLAGSPLLLAASPTQAQDVVRLGNLKLAHFGAVSYMKDHCSKYGLKVEERVFSKGADMLPAIISGDLDIAAFGSEAAISGRSNGVPIFALAGFSTGGARIIAGADSGIKSMKDLKGKRVAVTRGTALELMLYGELELAGLTWSDKPGKDVQIVFLAFADLNNALVTKQIDAMNQAEPQATQALSKNIGIEITKPYNTAMGSPSRLLVMTEKMYKEAPDVAQRVVTCFVESTLLFNKDMALADKYVREQMFKGQLSPQDFKDAMENAQYTYDVTLEHIDITTGYMAKYGAGKMSKPPKAAEWVKLDLLQKAKADLKVTQ</sequence>
<organism evidence="6 7">
    <name type="scientific">Pseudomonas jessenii</name>
    <dbReference type="NCBI Taxonomy" id="77298"/>
    <lineage>
        <taxon>Bacteria</taxon>
        <taxon>Pseudomonadati</taxon>
        <taxon>Pseudomonadota</taxon>
        <taxon>Gammaproteobacteria</taxon>
        <taxon>Pseudomonadales</taxon>
        <taxon>Pseudomonadaceae</taxon>
        <taxon>Pseudomonas</taxon>
    </lineage>
</organism>
<evidence type="ECO:0000256" key="3">
    <source>
        <dbReference type="ARBA" id="ARBA00022475"/>
    </source>
</evidence>
<evidence type="ECO:0000256" key="1">
    <source>
        <dbReference type="ARBA" id="ARBA00004308"/>
    </source>
</evidence>
<keyword evidence="3" id="KW-1003">Cell membrane</keyword>
<reference evidence="6 7" key="1">
    <citation type="submission" date="2018-07" db="EMBL/GenBank/DDBJ databases">
        <title>Genome sequencing of rice bacterial endophytes.</title>
        <authorList>
            <person name="Venturi V."/>
        </authorList>
    </citation>
    <scope>NUCLEOTIDE SEQUENCE [LARGE SCALE GENOMIC DNA]</scope>
    <source>
        <strain evidence="6 7">E2333</strain>
    </source>
</reference>
<accession>A0A370S380</accession>
<dbReference type="AlphaFoldDB" id="A0A370S380"/>
<evidence type="ECO:0000256" key="5">
    <source>
        <dbReference type="ARBA" id="ARBA00023136"/>
    </source>
</evidence>
<proteinExistence type="predicted"/>
<keyword evidence="4" id="KW-0997">Cell inner membrane</keyword>
<dbReference type="GO" id="GO:0012505">
    <property type="term" value="C:endomembrane system"/>
    <property type="evidence" value="ECO:0007669"/>
    <property type="project" value="UniProtKB-SubCell"/>
</dbReference>
<dbReference type="Pfam" id="PF13379">
    <property type="entry name" value="NMT1_2"/>
    <property type="match status" value="1"/>
</dbReference>
<dbReference type="CDD" id="cd13553">
    <property type="entry name" value="PBP2_NrtA_CpmA_like"/>
    <property type="match status" value="1"/>
</dbReference>
<dbReference type="InterPro" id="IPR044527">
    <property type="entry name" value="NrtA/CpmA_ABC-bd_dom"/>
</dbReference>
<evidence type="ECO:0000313" key="6">
    <source>
        <dbReference type="EMBL" id="RDL14202.1"/>
    </source>
</evidence>
<dbReference type="PANTHER" id="PTHR30024:SF42">
    <property type="entry name" value="ALIPHATIC SULFONATES-BINDING PROTEIN-RELATED"/>
    <property type="match status" value="1"/>
</dbReference>
<name>A0A370S380_PSEJE</name>
<dbReference type="PANTHER" id="PTHR30024">
    <property type="entry name" value="ALIPHATIC SULFONATES-BINDING PROTEIN-RELATED"/>
    <property type="match status" value="1"/>
</dbReference>
<dbReference type="Gene3D" id="3.40.190.10">
    <property type="entry name" value="Periplasmic binding protein-like II"/>
    <property type="match status" value="2"/>
</dbReference>
<dbReference type="RefSeq" id="WP_220182563.1">
    <property type="nucleotide sequence ID" value="NZ_QRAV01000020.1"/>
</dbReference>
<dbReference type="Proteomes" id="UP000255365">
    <property type="component" value="Unassembled WGS sequence"/>
</dbReference>
<evidence type="ECO:0000256" key="4">
    <source>
        <dbReference type="ARBA" id="ARBA00022519"/>
    </source>
</evidence>
<comment type="caution">
    <text evidence="6">The sequence shown here is derived from an EMBL/GenBank/DDBJ whole genome shotgun (WGS) entry which is preliminary data.</text>
</comment>
<evidence type="ECO:0000313" key="7">
    <source>
        <dbReference type="Proteomes" id="UP000255365"/>
    </source>
</evidence>
<evidence type="ECO:0000256" key="2">
    <source>
        <dbReference type="ARBA" id="ARBA00022448"/>
    </source>
</evidence>
<protein>
    <submittedName>
        <fullName evidence="6">NitT/TauT family transport system substrate-binding protein</fullName>
    </submittedName>
</protein>
<dbReference type="SUPFAM" id="SSF53850">
    <property type="entry name" value="Periplasmic binding protein-like II"/>
    <property type="match status" value="1"/>
</dbReference>
<keyword evidence="2" id="KW-0813">Transport</keyword>
<keyword evidence="5" id="KW-0472">Membrane</keyword>
<comment type="subcellular location">
    <subcellularLocation>
        <location evidence="1">Endomembrane system</location>
    </subcellularLocation>
</comment>
<gene>
    <name evidence="6" type="ORF">DEU51_12022</name>
</gene>
<dbReference type="EMBL" id="QRAV01000020">
    <property type="protein sequence ID" value="RDL14202.1"/>
    <property type="molecule type" value="Genomic_DNA"/>
</dbReference>